<dbReference type="PANTHER" id="PTHR43133">
    <property type="entry name" value="RNA POLYMERASE ECF-TYPE SIGMA FACTO"/>
    <property type="match status" value="1"/>
</dbReference>
<dbReference type="GO" id="GO:0016987">
    <property type="term" value="F:sigma factor activity"/>
    <property type="evidence" value="ECO:0007669"/>
    <property type="project" value="UniProtKB-KW"/>
</dbReference>
<dbReference type="OrthoDB" id="2046835at2"/>
<dbReference type="SUPFAM" id="SSF88946">
    <property type="entry name" value="Sigma2 domain of RNA polymerase sigma factors"/>
    <property type="match status" value="1"/>
</dbReference>
<dbReference type="InterPro" id="IPR014325">
    <property type="entry name" value="RNA_pol_sigma-E_actinobac"/>
</dbReference>
<dbReference type="InterPro" id="IPR036388">
    <property type="entry name" value="WH-like_DNA-bd_sf"/>
</dbReference>
<gene>
    <name evidence="8" type="ORF">SAMN05192576_2804</name>
</gene>
<evidence type="ECO:0000313" key="9">
    <source>
        <dbReference type="Proteomes" id="UP000199004"/>
    </source>
</evidence>
<dbReference type="InterPro" id="IPR013249">
    <property type="entry name" value="RNA_pol_sigma70_r4_t2"/>
</dbReference>
<protein>
    <submittedName>
        <fullName evidence="8">RNA polymerase sigma-70 factor, sigma-E family</fullName>
    </submittedName>
</protein>
<dbReference type="NCBIfam" id="TIGR02983">
    <property type="entry name" value="SigE-fam_strep"/>
    <property type="match status" value="1"/>
</dbReference>
<evidence type="ECO:0000256" key="3">
    <source>
        <dbReference type="ARBA" id="ARBA00023082"/>
    </source>
</evidence>
<dbReference type="SUPFAM" id="SSF88659">
    <property type="entry name" value="Sigma3 and sigma4 domains of RNA polymerase sigma factors"/>
    <property type="match status" value="1"/>
</dbReference>
<dbReference type="Gene3D" id="1.10.1740.10">
    <property type="match status" value="1"/>
</dbReference>
<dbReference type="Pfam" id="PF08281">
    <property type="entry name" value="Sigma70_r4_2"/>
    <property type="match status" value="1"/>
</dbReference>
<evidence type="ECO:0000259" key="7">
    <source>
        <dbReference type="Pfam" id="PF08281"/>
    </source>
</evidence>
<dbReference type="EMBL" id="FNIC01000004">
    <property type="protein sequence ID" value="SDN79362.1"/>
    <property type="molecule type" value="Genomic_DNA"/>
</dbReference>
<name>A0A1H0EAE0_9ACTN</name>
<feature type="domain" description="RNA polymerase sigma factor 70 region 4 type 2" evidence="7">
    <location>
        <begin position="102"/>
        <end position="154"/>
    </location>
</feature>
<dbReference type="Pfam" id="PF04542">
    <property type="entry name" value="Sigma70_r2"/>
    <property type="match status" value="1"/>
</dbReference>
<feature type="domain" description="RNA polymerase sigma-70 region 2" evidence="6">
    <location>
        <begin position="20"/>
        <end position="79"/>
    </location>
</feature>
<dbReference type="STRING" id="1005944.SAMN05192576_2804"/>
<dbReference type="RefSeq" id="WP_091025423.1">
    <property type="nucleotide sequence ID" value="NZ_BKAE01000010.1"/>
</dbReference>
<dbReference type="GO" id="GO:0003677">
    <property type="term" value="F:DNA binding"/>
    <property type="evidence" value="ECO:0007669"/>
    <property type="project" value="UniProtKB-KW"/>
</dbReference>
<dbReference type="InterPro" id="IPR014284">
    <property type="entry name" value="RNA_pol_sigma-70_dom"/>
</dbReference>
<keyword evidence="3" id="KW-0731">Sigma factor</keyword>
<dbReference type="InterPro" id="IPR013325">
    <property type="entry name" value="RNA_pol_sigma_r2"/>
</dbReference>
<dbReference type="AlphaFoldDB" id="A0A1H0EAE0"/>
<keyword evidence="4" id="KW-0238">DNA-binding</keyword>
<evidence type="ECO:0000259" key="6">
    <source>
        <dbReference type="Pfam" id="PF04542"/>
    </source>
</evidence>
<comment type="similarity">
    <text evidence="1">Belongs to the sigma-70 factor family. ECF subfamily.</text>
</comment>
<dbReference type="InterPro" id="IPR013324">
    <property type="entry name" value="RNA_pol_sigma_r3/r4-like"/>
</dbReference>
<evidence type="ECO:0000256" key="1">
    <source>
        <dbReference type="ARBA" id="ARBA00010641"/>
    </source>
</evidence>
<evidence type="ECO:0000313" key="8">
    <source>
        <dbReference type="EMBL" id="SDN79362.1"/>
    </source>
</evidence>
<keyword evidence="9" id="KW-1185">Reference proteome</keyword>
<organism evidence="8 9">
    <name type="scientific">Nocardioides szechwanensis</name>
    <dbReference type="NCBI Taxonomy" id="1005944"/>
    <lineage>
        <taxon>Bacteria</taxon>
        <taxon>Bacillati</taxon>
        <taxon>Actinomycetota</taxon>
        <taxon>Actinomycetes</taxon>
        <taxon>Propionibacteriales</taxon>
        <taxon>Nocardioidaceae</taxon>
        <taxon>Nocardioides</taxon>
    </lineage>
</organism>
<accession>A0A1H0EAE0</accession>
<evidence type="ECO:0000256" key="4">
    <source>
        <dbReference type="ARBA" id="ARBA00023125"/>
    </source>
</evidence>
<evidence type="ECO:0000256" key="2">
    <source>
        <dbReference type="ARBA" id="ARBA00023015"/>
    </source>
</evidence>
<dbReference type="CDD" id="cd06171">
    <property type="entry name" value="Sigma70_r4"/>
    <property type="match status" value="1"/>
</dbReference>
<dbReference type="NCBIfam" id="TIGR02937">
    <property type="entry name" value="sigma70-ECF"/>
    <property type="match status" value="1"/>
</dbReference>
<evidence type="ECO:0000256" key="5">
    <source>
        <dbReference type="ARBA" id="ARBA00023163"/>
    </source>
</evidence>
<dbReference type="InterPro" id="IPR039425">
    <property type="entry name" value="RNA_pol_sigma-70-like"/>
</dbReference>
<dbReference type="PANTHER" id="PTHR43133:SF50">
    <property type="entry name" value="ECF RNA POLYMERASE SIGMA FACTOR SIGM"/>
    <property type="match status" value="1"/>
</dbReference>
<keyword evidence="5" id="KW-0804">Transcription</keyword>
<dbReference type="Gene3D" id="1.10.10.10">
    <property type="entry name" value="Winged helix-like DNA-binding domain superfamily/Winged helix DNA-binding domain"/>
    <property type="match status" value="1"/>
</dbReference>
<proteinExistence type="inferred from homology"/>
<keyword evidence="2" id="KW-0805">Transcription regulation</keyword>
<sequence length="170" mass="18777">MGNRDEDFSEFASARWLSLVRAAVALGCTASEAEDLAQGTLLRAYVFWAKVEKADHRDAYVSRMLVNAHRDSHRSRWRRETAFAEVPDAQVDDTTAASDSADALRRAVGQLSQGQREVLALRYYLRLTEPEIATALGIAQGTVKSRLSRALAALSHSPDLAEFGDTNEPR</sequence>
<dbReference type="Proteomes" id="UP000199004">
    <property type="component" value="Unassembled WGS sequence"/>
</dbReference>
<dbReference type="GO" id="GO:0006352">
    <property type="term" value="P:DNA-templated transcription initiation"/>
    <property type="evidence" value="ECO:0007669"/>
    <property type="project" value="InterPro"/>
</dbReference>
<dbReference type="InterPro" id="IPR007627">
    <property type="entry name" value="RNA_pol_sigma70_r2"/>
</dbReference>
<reference evidence="8 9" key="1">
    <citation type="submission" date="2016-10" db="EMBL/GenBank/DDBJ databases">
        <authorList>
            <person name="de Groot N.N."/>
        </authorList>
    </citation>
    <scope>NUCLEOTIDE SEQUENCE [LARGE SCALE GENOMIC DNA]</scope>
    <source>
        <strain evidence="8 9">CGMCC 1.11147</strain>
    </source>
</reference>